<dbReference type="EMBL" id="ML213525">
    <property type="protein sequence ID" value="TFK47065.1"/>
    <property type="molecule type" value="Genomic_DNA"/>
</dbReference>
<reference evidence="2 3" key="1">
    <citation type="journal article" date="2019" name="Nat. Ecol. Evol.">
        <title>Megaphylogeny resolves global patterns of mushroom evolution.</title>
        <authorList>
            <person name="Varga T."/>
            <person name="Krizsan K."/>
            <person name="Foldi C."/>
            <person name="Dima B."/>
            <person name="Sanchez-Garcia M."/>
            <person name="Sanchez-Ramirez S."/>
            <person name="Szollosi G.J."/>
            <person name="Szarkandi J.G."/>
            <person name="Papp V."/>
            <person name="Albert L."/>
            <person name="Andreopoulos W."/>
            <person name="Angelini C."/>
            <person name="Antonin V."/>
            <person name="Barry K.W."/>
            <person name="Bougher N.L."/>
            <person name="Buchanan P."/>
            <person name="Buyck B."/>
            <person name="Bense V."/>
            <person name="Catcheside P."/>
            <person name="Chovatia M."/>
            <person name="Cooper J."/>
            <person name="Damon W."/>
            <person name="Desjardin D."/>
            <person name="Finy P."/>
            <person name="Geml J."/>
            <person name="Haridas S."/>
            <person name="Hughes K."/>
            <person name="Justo A."/>
            <person name="Karasinski D."/>
            <person name="Kautmanova I."/>
            <person name="Kiss B."/>
            <person name="Kocsube S."/>
            <person name="Kotiranta H."/>
            <person name="LaButti K.M."/>
            <person name="Lechner B.E."/>
            <person name="Liimatainen K."/>
            <person name="Lipzen A."/>
            <person name="Lukacs Z."/>
            <person name="Mihaltcheva S."/>
            <person name="Morgado L.N."/>
            <person name="Niskanen T."/>
            <person name="Noordeloos M.E."/>
            <person name="Ohm R.A."/>
            <person name="Ortiz-Santana B."/>
            <person name="Ovrebo C."/>
            <person name="Racz N."/>
            <person name="Riley R."/>
            <person name="Savchenko A."/>
            <person name="Shiryaev A."/>
            <person name="Soop K."/>
            <person name="Spirin V."/>
            <person name="Szebenyi C."/>
            <person name="Tomsovsky M."/>
            <person name="Tulloss R.E."/>
            <person name="Uehling J."/>
            <person name="Grigoriev I.V."/>
            <person name="Vagvolgyi C."/>
            <person name="Papp T."/>
            <person name="Martin F.M."/>
            <person name="Miettinen O."/>
            <person name="Hibbett D.S."/>
            <person name="Nagy L.G."/>
        </authorList>
    </citation>
    <scope>NUCLEOTIDE SEQUENCE [LARGE SCALE GENOMIC DNA]</scope>
    <source>
        <strain evidence="2 3">OMC1185</strain>
    </source>
</reference>
<keyword evidence="3" id="KW-1185">Reference proteome</keyword>
<evidence type="ECO:0000256" key="1">
    <source>
        <dbReference type="SAM" id="MobiDB-lite"/>
    </source>
</evidence>
<accession>A0A5C3MQH6</accession>
<name>A0A5C3MQH6_9AGAM</name>
<feature type="compositionally biased region" description="Polar residues" evidence="1">
    <location>
        <begin position="58"/>
        <end position="75"/>
    </location>
</feature>
<feature type="region of interest" description="Disordered" evidence="1">
    <location>
        <begin position="1"/>
        <end position="75"/>
    </location>
</feature>
<sequence length="270" mass="28541">MNDIHTTSSDSSRTQDPSTPQESSGLSSPHMEVEEPDFSAPLFALDGSDCSCPDSWLSEGNAQNEASTASLDQPQQQLSMGSYEGLMSIDGETQIASVSPLSPNTRDSSAPDDWPATDVAAHAPALEPCTICPTQLLQQLPPASYGSLTLTAVDYQNPLGDPYAPATTAESSSATYMNSTYEAPNQYSQGMYQEAVLSALAASLASGAFSLDDLNFLGVIQGTDTSATSLLLLSLQMLQTGYRLGYAAASQRELDEAQTWVNFEGIDPEA</sequence>
<protein>
    <submittedName>
        <fullName evidence="2">Uncharacterized protein</fullName>
    </submittedName>
</protein>
<evidence type="ECO:0000313" key="3">
    <source>
        <dbReference type="Proteomes" id="UP000305948"/>
    </source>
</evidence>
<organism evidence="2 3">
    <name type="scientific">Heliocybe sulcata</name>
    <dbReference type="NCBI Taxonomy" id="5364"/>
    <lineage>
        <taxon>Eukaryota</taxon>
        <taxon>Fungi</taxon>
        <taxon>Dikarya</taxon>
        <taxon>Basidiomycota</taxon>
        <taxon>Agaricomycotina</taxon>
        <taxon>Agaricomycetes</taxon>
        <taxon>Gloeophyllales</taxon>
        <taxon>Gloeophyllaceae</taxon>
        <taxon>Heliocybe</taxon>
    </lineage>
</organism>
<dbReference type="Proteomes" id="UP000305948">
    <property type="component" value="Unassembled WGS sequence"/>
</dbReference>
<dbReference type="AlphaFoldDB" id="A0A5C3MQH6"/>
<feature type="compositionally biased region" description="Polar residues" evidence="1">
    <location>
        <begin position="1"/>
        <end position="27"/>
    </location>
</feature>
<proteinExistence type="predicted"/>
<gene>
    <name evidence="2" type="ORF">OE88DRAFT_810227</name>
</gene>
<evidence type="ECO:0000313" key="2">
    <source>
        <dbReference type="EMBL" id="TFK47065.1"/>
    </source>
</evidence>